<sequence length="159" mass="17630">MKKYEEDNSESQLQSQLLAQIDDQIAKIQQHIADFTKSGPKTLWQLSTTGTAAETRTGIQKESPDAKDQRSCKALQTLTNHTPAESRRNHERVQLSTKNSCAESCFKTSPTPLASCKTKSQSTENRDEGGAESRSRLGESNTVTTITLQIFRILNKKAS</sequence>
<protein>
    <submittedName>
        <fullName evidence="3">Hypothetical_protein</fullName>
    </submittedName>
</protein>
<evidence type="ECO:0000256" key="1">
    <source>
        <dbReference type="SAM" id="MobiDB-lite"/>
    </source>
</evidence>
<proteinExistence type="predicted"/>
<feature type="compositionally biased region" description="Basic and acidic residues" evidence="1">
    <location>
        <begin position="124"/>
        <end position="137"/>
    </location>
</feature>
<feature type="compositionally biased region" description="Basic and acidic residues" evidence="1">
    <location>
        <begin position="84"/>
        <end position="93"/>
    </location>
</feature>
<dbReference type="EMBL" id="CAXDID020000624">
    <property type="protein sequence ID" value="CAL6107023.1"/>
    <property type="molecule type" value="Genomic_DNA"/>
</dbReference>
<evidence type="ECO:0000313" key="3">
    <source>
        <dbReference type="EMBL" id="CAL6107023.1"/>
    </source>
</evidence>
<dbReference type="AlphaFoldDB" id="A0AA86RC41"/>
<keyword evidence="4" id="KW-1185">Reference proteome</keyword>
<feature type="compositionally biased region" description="Polar residues" evidence="1">
    <location>
        <begin position="94"/>
        <end position="123"/>
    </location>
</feature>
<evidence type="ECO:0000313" key="4">
    <source>
        <dbReference type="Proteomes" id="UP001642409"/>
    </source>
</evidence>
<reference evidence="3 4" key="2">
    <citation type="submission" date="2024-07" db="EMBL/GenBank/DDBJ databases">
        <authorList>
            <person name="Akdeniz Z."/>
        </authorList>
    </citation>
    <scope>NUCLEOTIDE SEQUENCE [LARGE SCALE GENOMIC DNA]</scope>
</reference>
<name>A0AA86RC41_9EUKA</name>
<evidence type="ECO:0000313" key="2">
    <source>
        <dbReference type="EMBL" id="CAI9970352.1"/>
    </source>
</evidence>
<feature type="compositionally biased region" description="Basic and acidic residues" evidence="1">
    <location>
        <begin position="62"/>
        <end position="71"/>
    </location>
</feature>
<gene>
    <name evidence="2" type="ORF">HINF_LOCUS57997</name>
    <name evidence="3" type="ORF">HINF_LOCUS74186</name>
</gene>
<feature type="compositionally biased region" description="Polar residues" evidence="1">
    <location>
        <begin position="74"/>
        <end position="83"/>
    </location>
</feature>
<reference evidence="2" key="1">
    <citation type="submission" date="2023-06" db="EMBL/GenBank/DDBJ databases">
        <authorList>
            <person name="Kurt Z."/>
        </authorList>
    </citation>
    <scope>NUCLEOTIDE SEQUENCE</scope>
</reference>
<feature type="compositionally biased region" description="Polar residues" evidence="1">
    <location>
        <begin position="49"/>
        <end position="60"/>
    </location>
</feature>
<organism evidence="2">
    <name type="scientific">Hexamita inflata</name>
    <dbReference type="NCBI Taxonomy" id="28002"/>
    <lineage>
        <taxon>Eukaryota</taxon>
        <taxon>Metamonada</taxon>
        <taxon>Diplomonadida</taxon>
        <taxon>Hexamitidae</taxon>
        <taxon>Hexamitinae</taxon>
        <taxon>Hexamita</taxon>
    </lineage>
</organism>
<dbReference type="EMBL" id="CATOUU010001069">
    <property type="protein sequence ID" value="CAI9970352.1"/>
    <property type="molecule type" value="Genomic_DNA"/>
</dbReference>
<dbReference type="Proteomes" id="UP001642409">
    <property type="component" value="Unassembled WGS sequence"/>
</dbReference>
<comment type="caution">
    <text evidence="2">The sequence shown here is derived from an EMBL/GenBank/DDBJ whole genome shotgun (WGS) entry which is preliminary data.</text>
</comment>
<accession>A0AA86RC41</accession>
<feature type="region of interest" description="Disordered" evidence="1">
    <location>
        <begin position="49"/>
        <end position="141"/>
    </location>
</feature>